<sequence>MRAMNTLRVLLADDEPAARGYVEMILRDLGITDLTIAQDGREALTRFEERQGAFDLIVCDWKMPRLSGLEFLKLVRAVRPDMPFLMVTALATIIAVEEAMAHDVTAYIAKPFSPEQLEEKILVLVNRR</sequence>
<proteinExistence type="predicted"/>
<reference evidence="4 5" key="1">
    <citation type="journal article" date="2014" name="Genome Announc.">
        <title>Complete Genome Sequence of the Model Rhizosphere Strain Azospirillum brasilense Az39, Successfully Applied in Agriculture.</title>
        <authorList>
            <person name="Rivera D."/>
            <person name="Revale S."/>
            <person name="Molina R."/>
            <person name="Gualpa J."/>
            <person name="Puente M."/>
            <person name="Maroniche G."/>
            <person name="Paris G."/>
            <person name="Baker D."/>
            <person name="Clavijo B."/>
            <person name="McLay K."/>
            <person name="Spaepen S."/>
            <person name="Perticari A."/>
            <person name="Vazquez M."/>
            <person name="Wisniewski-Dye F."/>
            <person name="Watkins C."/>
            <person name="Martinez-Abarca F."/>
            <person name="Vanderleyden J."/>
            <person name="Cassan F."/>
        </authorList>
    </citation>
    <scope>NUCLEOTIDE SEQUENCE [LARGE SCALE GENOMIC DNA]</scope>
    <source>
        <strain evidence="4 5">Az39</strain>
    </source>
</reference>
<dbReference type="Gene3D" id="3.40.50.2300">
    <property type="match status" value="1"/>
</dbReference>
<evidence type="ECO:0000313" key="4">
    <source>
        <dbReference type="EMBL" id="AIB11918.1"/>
    </source>
</evidence>
<evidence type="ECO:0000313" key="5">
    <source>
        <dbReference type="Proteomes" id="UP000027186"/>
    </source>
</evidence>
<feature type="modified residue" description="4-aspartylphosphate" evidence="2">
    <location>
        <position position="60"/>
    </location>
</feature>
<name>A0A060DLQ1_9PROT</name>
<keyword evidence="1 2" id="KW-0597">Phosphoprotein</keyword>
<accession>A0A060DLQ1</accession>
<dbReference type="InterPro" id="IPR050595">
    <property type="entry name" value="Bact_response_regulator"/>
</dbReference>
<dbReference type="AlphaFoldDB" id="A0A060DLQ1"/>
<dbReference type="PROSITE" id="PS50110">
    <property type="entry name" value="RESPONSE_REGULATORY"/>
    <property type="match status" value="1"/>
</dbReference>
<dbReference type="Proteomes" id="UP000027186">
    <property type="component" value="Chromosome"/>
</dbReference>
<protein>
    <recommendedName>
        <fullName evidence="3">Response regulatory domain-containing protein</fullName>
    </recommendedName>
</protein>
<dbReference type="Pfam" id="PF00072">
    <property type="entry name" value="Response_reg"/>
    <property type="match status" value="1"/>
</dbReference>
<dbReference type="EMBL" id="CP007793">
    <property type="protein sequence ID" value="AIB11918.1"/>
    <property type="molecule type" value="Genomic_DNA"/>
</dbReference>
<dbReference type="GO" id="GO:0000160">
    <property type="term" value="P:phosphorelay signal transduction system"/>
    <property type="evidence" value="ECO:0007669"/>
    <property type="project" value="InterPro"/>
</dbReference>
<evidence type="ECO:0000259" key="3">
    <source>
        <dbReference type="PROSITE" id="PS50110"/>
    </source>
</evidence>
<dbReference type="SMART" id="SM00448">
    <property type="entry name" value="REC"/>
    <property type="match status" value="1"/>
</dbReference>
<dbReference type="PANTHER" id="PTHR44591:SF25">
    <property type="entry name" value="CHEMOTAXIS TWO-COMPONENT RESPONSE REGULATOR"/>
    <property type="match status" value="1"/>
</dbReference>
<dbReference type="PANTHER" id="PTHR44591">
    <property type="entry name" value="STRESS RESPONSE REGULATOR PROTEIN 1"/>
    <property type="match status" value="1"/>
</dbReference>
<dbReference type="SUPFAM" id="SSF52172">
    <property type="entry name" value="CheY-like"/>
    <property type="match status" value="1"/>
</dbReference>
<organism evidence="4 5">
    <name type="scientific">Azospirillum argentinense</name>
    <dbReference type="NCBI Taxonomy" id="2970906"/>
    <lineage>
        <taxon>Bacteria</taxon>
        <taxon>Pseudomonadati</taxon>
        <taxon>Pseudomonadota</taxon>
        <taxon>Alphaproteobacteria</taxon>
        <taxon>Rhodospirillales</taxon>
        <taxon>Azospirillaceae</taxon>
        <taxon>Azospirillum</taxon>
    </lineage>
</organism>
<dbReference type="InterPro" id="IPR011006">
    <property type="entry name" value="CheY-like_superfamily"/>
</dbReference>
<dbReference type="InterPro" id="IPR001789">
    <property type="entry name" value="Sig_transdc_resp-reg_receiver"/>
</dbReference>
<evidence type="ECO:0000256" key="1">
    <source>
        <dbReference type="ARBA" id="ARBA00022553"/>
    </source>
</evidence>
<evidence type="ECO:0000256" key="2">
    <source>
        <dbReference type="PROSITE-ProRule" id="PRU00169"/>
    </source>
</evidence>
<gene>
    <name evidence="4" type="ORF">ABAZ39_07870</name>
</gene>
<dbReference type="KEGG" id="abq:ABAZ39_07870"/>
<feature type="domain" description="Response regulatory" evidence="3">
    <location>
        <begin position="8"/>
        <end position="125"/>
    </location>
</feature>